<comment type="similarity">
    <text evidence="1">Belongs to the CTNNBIP1 family.</text>
</comment>
<protein>
    <recommendedName>
        <fullName evidence="2">Beta-catenin-interacting ICAT domain-containing protein</fullName>
    </recommendedName>
</protein>
<dbReference type="PANTHER" id="PTHR16505:SF8">
    <property type="entry name" value="PROTEIN LZIC"/>
    <property type="match status" value="1"/>
</dbReference>
<dbReference type="Gene3D" id="1.10.10.490">
    <property type="entry name" value="Beta-catenin-interacting ICAT"/>
    <property type="match status" value="1"/>
</dbReference>
<evidence type="ECO:0000313" key="4">
    <source>
        <dbReference type="Proteomes" id="UP000694388"/>
    </source>
</evidence>
<dbReference type="Ensembl" id="ENSEBUT00000020633.1">
    <property type="protein sequence ID" value="ENSEBUP00000020057.1"/>
    <property type="gene ID" value="ENSEBUG00000012456.1"/>
</dbReference>
<evidence type="ECO:0000259" key="2">
    <source>
        <dbReference type="Pfam" id="PF06384"/>
    </source>
</evidence>
<dbReference type="InterPro" id="IPR009428">
    <property type="entry name" value="ICAT_dom"/>
</dbReference>
<dbReference type="OMA" id="MNCEGAS"/>
<evidence type="ECO:0000256" key="1">
    <source>
        <dbReference type="ARBA" id="ARBA00006505"/>
    </source>
</evidence>
<organism evidence="3 4">
    <name type="scientific">Eptatretus burgeri</name>
    <name type="common">Inshore hagfish</name>
    <dbReference type="NCBI Taxonomy" id="7764"/>
    <lineage>
        <taxon>Eukaryota</taxon>
        <taxon>Metazoa</taxon>
        <taxon>Chordata</taxon>
        <taxon>Craniata</taxon>
        <taxon>Vertebrata</taxon>
        <taxon>Cyclostomata</taxon>
        <taxon>Myxini</taxon>
        <taxon>Myxiniformes</taxon>
        <taxon>Myxinidae</taxon>
        <taxon>Eptatretinae</taxon>
        <taxon>Eptatretus</taxon>
    </lineage>
</organism>
<evidence type="ECO:0000313" key="3">
    <source>
        <dbReference type="Ensembl" id="ENSEBUP00000020057.1"/>
    </source>
</evidence>
<dbReference type="PANTHER" id="PTHR16505">
    <property type="entry name" value="PROTEIN LZIC"/>
    <property type="match status" value="1"/>
</dbReference>
<reference evidence="3" key="2">
    <citation type="submission" date="2025-09" db="UniProtKB">
        <authorList>
            <consortium name="Ensembl"/>
        </authorList>
    </citation>
    <scope>IDENTIFICATION</scope>
</reference>
<dbReference type="GO" id="GO:0008013">
    <property type="term" value="F:beta-catenin binding"/>
    <property type="evidence" value="ECO:0007669"/>
    <property type="project" value="InterPro"/>
</dbReference>
<dbReference type="InterPro" id="IPR040065">
    <property type="entry name" value="LZIC"/>
</dbReference>
<feature type="domain" description="Beta-catenin-interacting ICAT" evidence="2">
    <location>
        <begin position="41"/>
        <end position="95"/>
    </location>
</feature>
<dbReference type="Pfam" id="PF06384">
    <property type="entry name" value="ICAT"/>
    <property type="match status" value="1"/>
</dbReference>
<keyword evidence="4" id="KW-1185">Reference proteome</keyword>
<sequence>MRLAIQAAVSEAFHTPEVIRLFAKQQPRDLRARLAQLERDGKPGAPEMVRQKAEILAALRSLGETLSSHEEEFLLANASSALSQFEAISGEQGHGTPFFTRENYQHESDLHNCKCREKYAV</sequence>
<reference evidence="3" key="1">
    <citation type="submission" date="2025-08" db="UniProtKB">
        <authorList>
            <consortium name="Ensembl"/>
        </authorList>
    </citation>
    <scope>IDENTIFICATION</scope>
</reference>
<dbReference type="AlphaFoldDB" id="A0A8C4WYG1"/>
<dbReference type="InterPro" id="IPR036911">
    <property type="entry name" value="ICAT_sf"/>
</dbReference>
<name>A0A8C4WYG1_EPTBU</name>
<proteinExistence type="inferred from homology"/>
<dbReference type="GeneTree" id="ENSGT00940000169776"/>
<dbReference type="Proteomes" id="UP000694388">
    <property type="component" value="Unplaced"/>
</dbReference>
<dbReference type="SUPFAM" id="SSF81730">
    <property type="entry name" value="beta-catenin-interacting protein ICAT"/>
    <property type="match status" value="1"/>
</dbReference>
<accession>A0A8C4WYG1</accession>